<dbReference type="AlphaFoldDB" id="A0A2N5GFK4"/>
<evidence type="ECO:0000256" key="2">
    <source>
        <dbReference type="ARBA" id="ARBA00012150"/>
    </source>
</evidence>
<evidence type="ECO:0000313" key="11">
    <source>
        <dbReference type="Proteomes" id="UP000235114"/>
    </source>
</evidence>
<gene>
    <name evidence="8" type="ORF">CU635_22795</name>
    <name evidence="9" type="ORF">CVD25_15805</name>
</gene>
<dbReference type="InterPro" id="IPR020456">
    <property type="entry name" value="Acylphosphatase"/>
</dbReference>
<keyword evidence="5" id="KW-0378">Hydrolase</keyword>
<evidence type="ECO:0000313" key="9">
    <source>
        <dbReference type="EMBL" id="PLR94924.1"/>
    </source>
</evidence>
<dbReference type="Proteomes" id="UP000234951">
    <property type="component" value="Unassembled WGS sequence"/>
</dbReference>
<evidence type="ECO:0000256" key="6">
    <source>
        <dbReference type="RuleBase" id="RU004168"/>
    </source>
</evidence>
<organism evidence="8 10">
    <name type="scientific">Bacillus canaveralius</name>
    <dbReference type="NCBI Taxonomy" id="1403243"/>
    <lineage>
        <taxon>Bacteria</taxon>
        <taxon>Bacillati</taxon>
        <taxon>Bacillota</taxon>
        <taxon>Bacilli</taxon>
        <taxon>Bacillales</taxon>
        <taxon>Bacillaceae</taxon>
        <taxon>Bacillus</taxon>
    </lineage>
</organism>
<dbReference type="EMBL" id="PGVA01000095">
    <property type="protein sequence ID" value="PLR79523.1"/>
    <property type="molecule type" value="Genomic_DNA"/>
</dbReference>
<dbReference type="EMBL" id="PGVD01000045">
    <property type="protein sequence ID" value="PLR94924.1"/>
    <property type="molecule type" value="Genomic_DNA"/>
</dbReference>
<evidence type="ECO:0000256" key="5">
    <source>
        <dbReference type="PROSITE-ProRule" id="PRU00520"/>
    </source>
</evidence>
<dbReference type="SUPFAM" id="SSF54975">
    <property type="entry name" value="Acylphosphatase/BLUF domain-like"/>
    <property type="match status" value="1"/>
</dbReference>
<comment type="caution">
    <text evidence="8">The sequence shown here is derived from an EMBL/GenBank/DDBJ whole genome shotgun (WGS) entry which is preliminary data.</text>
</comment>
<dbReference type="GO" id="GO:0003998">
    <property type="term" value="F:acylphosphatase activity"/>
    <property type="evidence" value="ECO:0007669"/>
    <property type="project" value="UniProtKB-EC"/>
</dbReference>
<feature type="domain" description="Acylphosphatase-like" evidence="7">
    <location>
        <begin position="3"/>
        <end position="90"/>
    </location>
</feature>
<dbReference type="EC" id="3.6.1.7" evidence="2 5"/>
<name>A0A2N5GFK4_9BACI</name>
<keyword evidence="11" id="KW-1185">Reference proteome</keyword>
<dbReference type="InterPro" id="IPR036046">
    <property type="entry name" value="Acylphosphatase-like_dom_sf"/>
</dbReference>
<dbReference type="NCBIfam" id="NF010995">
    <property type="entry name" value="PRK14420.1"/>
    <property type="match status" value="1"/>
</dbReference>
<evidence type="ECO:0000256" key="3">
    <source>
        <dbReference type="ARBA" id="ARBA00015991"/>
    </source>
</evidence>
<evidence type="ECO:0000256" key="4">
    <source>
        <dbReference type="ARBA" id="ARBA00047645"/>
    </source>
</evidence>
<comment type="catalytic activity">
    <reaction evidence="4 5">
        <text>an acyl phosphate + H2O = a carboxylate + phosphate + H(+)</text>
        <dbReference type="Rhea" id="RHEA:14965"/>
        <dbReference type="ChEBI" id="CHEBI:15377"/>
        <dbReference type="ChEBI" id="CHEBI:15378"/>
        <dbReference type="ChEBI" id="CHEBI:29067"/>
        <dbReference type="ChEBI" id="CHEBI:43474"/>
        <dbReference type="ChEBI" id="CHEBI:59918"/>
        <dbReference type="EC" id="3.6.1.7"/>
    </reaction>
</comment>
<dbReference type="Proteomes" id="UP000235114">
    <property type="component" value="Unassembled WGS sequence"/>
</dbReference>
<dbReference type="PANTHER" id="PTHR47268">
    <property type="entry name" value="ACYLPHOSPHATASE"/>
    <property type="match status" value="1"/>
</dbReference>
<evidence type="ECO:0000259" key="7">
    <source>
        <dbReference type="PROSITE" id="PS51160"/>
    </source>
</evidence>
<proteinExistence type="inferred from homology"/>
<dbReference type="RefSeq" id="WP_101579637.1">
    <property type="nucleotide sequence ID" value="NZ_PGVA01000095.1"/>
</dbReference>
<dbReference type="InterPro" id="IPR001792">
    <property type="entry name" value="Acylphosphatase-like_dom"/>
</dbReference>
<comment type="similarity">
    <text evidence="1 6">Belongs to the acylphosphatase family.</text>
</comment>
<sequence>MLQYHLIVNGRVHGVGFRYFTQMKANAYHITGWVRNLPDDQVEILAEGSEDDLVLFANSIKEGNPFSRVTSIEKTESSHLQGFKSFTIKY</sequence>
<evidence type="ECO:0000313" key="10">
    <source>
        <dbReference type="Proteomes" id="UP000234951"/>
    </source>
</evidence>
<dbReference type="OrthoDB" id="9808093at2"/>
<accession>A0A2N5GFK4</accession>
<dbReference type="PROSITE" id="PS51160">
    <property type="entry name" value="ACYLPHOSPHATASE_3"/>
    <property type="match status" value="1"/>
</dbReference>
<feature type="active site" evidence="5">
    <location>
        <position position="36"/>
    </location>
</feature>
<dbReference type="Gene3D" id="3.30.70.100">
    <property type="match status" value="1"/>
</dbReference>
<reference evidence="8 10" key="1">
    <citation type="submission" date="2017-11" db="EMBL/GenBank/DDBJ databases">
        <title>Comparitive Functional Genomics of Dry Heat Resistant strains isolated from the Viking Spacecraft.</title>
        <authorList>
            <person name="Seuylemezian A."/>
            <person name="Cooper K."/>
            <person name="Vaishampayan P."/>
        </authorList>
    </citation>
    <scope>NUCLEOTIDE SEQUENCE [LARGE SCALE GENOMIC DNA]</scope>
    <source>
        <strain evidence="8 10">M4.6</strain>
    </source>
</reference>
<evidence type="ECO:0000313" key="8">
    <source>
        <dbReference type="EMBL" id="PLR79523.1"/>
    </source>
</evidence>
<protein>
    <recommendedName>
        <fullName evidence="3 5">acylphosphatase</fullName>
        <ecNumber evidence="2 5">3.6.1.7</ecNumber>
    </recommendedName>
</protein>
<dbReference type="Pfam" id="PF00708">
    <property type="entry name" value="Acylphosphatase"/>
    <property type="match status" value="1"/>
</dbReference>
<dbReference type="PANTHER" id="PTHR47268:SF4">
    <property type="entry name" value="ACYLPHOSPHATASE"/>
    <property type="match status" value="1"/>
</dbReference>
<reference evidence="9 11" key="2">
    <citation type="submission" date="2017-12" db="EMBL/GenBank/DDBJ databases">
        <title>Comparative Functional Genomics of Dry Heat Resistant strains isolated from the Viking Spacecraft.</title>
        <authorList>
            <person name="Seuylemezian A."/>
            <person name="Cooper K."/>
            <person name="Vaishampayan P."/>
        </authorList>
    </citation>
    <scope>NUCLEOTIDE SEQUENCE [LARGE SCALE GENOMIC DNA]</scope>
    <source>
        <strain evidence="9 11">ATCC 29669</strain>
    </source>
</reference>
<evidence type="ECO:0000256" key="1">
    <source>
        <dbReference type="ARBA" id="ARBA00005614"/>
    </source>
</evidence>
<feature type="active site" evidence="5">
    <location>
        <position position="18"/>
    </location>
</feature>